<reference evidence="4 5" key="1">
    <citation type="submission" date="2018-11" db="EMBL/GenBank/DDBJ databases">
        <authorList>
            <consortium name="Pathogen Informatics"/>
        </authorList>
    </citation>
    <scope>NUCLEOTIDE SEQUENCE [LARGE SCALE GENOMIC DNA]</scope>
</reference>
<dbReference type="PROSITE" id="PS50238">
    <property type="entry name" value="RHOGAP"/>
    <property type="match status" value="1"/>
</dbReference>
<name>A0A3P8FDY5_HELPZ</name>
<dbReference type="WBParaSite" id="HPBE_0002052801-mRNA-1">
    <property type="protein sequence ID" value="HPBE_0002052801-mRNA-1"/>
    <property type="gene ID" value="HPBE_0002052801"/>
</dbReference>
<dbReference type="InterPro" id="IPR046987">
    <property type="entry name" value="Myo9"/>
</dbReference>
<dbReference type="GO" id="GO:0000146">
    <property type="term" value="F:microfilament motor activity"/>
    <property type="evidence" value="ECO:0007669"/>
    <property type="project" value="InterPro"/>
</dbReference>
<keyword evidence="5" id="KW-1185">Reference proteome</keyword>
<dbReference type="Proteomes" id="UP000050761">
    <property type="component" value="Unassembled WGS sequence"/>
</dbReference>
<dbReference type="EMBL" id="UZAH01032219">
    <property type="protein sequence ID" value="VDP20483.1"/>
    <property type="molecule type" value="Genomic_DNA"/>
</dbReference>
<dbReference type="GO" id="GO:0051015">
    <property type="term" value="F:actin filament binding"/>
    <property type="evidence" value="ECO:0007669"/>
    <property type="project" value="TreeGrafter"/>
</dbReference>
<evidence type="ECO:0000313" key="5">
    <source>
        <dbReference type="Proteomes" id="UP000050761"/>
    </source>
</evidence>
<dbReference type="AlphaFoldDB" id="A0A3P8FDY5"/>
<evidence type="ECO:0000259" key="3">
    <source>
        <dbReference type="PROSITE" id="PS50238"/>
    </source>
</evidence>
<gene>
    <name evidence="4" type="ORF">HPBE_LOCUS20527</name>
</gene>
<keyword evidence="2" id="KW-0963">Cytoplasm</keyword>
<evidence type="ECO:0000313" key="6">
    <source>
        <dbReference type="WBParaSite" id="HPBE_0002052801-mRNA-1"/>
    </source>
</evidence>
<dbReference type="PANTHER" id="PTHR46184">
    <property type="entry name" value="UNCONVENTIONAL MYOSIN-IXB-LIKE PROTEIN"/>
    <property type="match status" value="1"/>
</dbReference>
<dbReference type="SUPFAM" id="SSF48350">
    <property type="entry name" value="GTPase activation domain, GAP"/>
    <property type="match status" value="1"/>
</dbReference>
<feature type="domain" description="Rho-GAP" evidence="3">
    <location>
        <begin position="1"/>
        <end position="85"/>
    </location>
</feature>
<comment type="subcellular location">
    <subcellularLocation>
        <location evidence="1">Cytoplasm</location>
    </subcellularLocation>
</comment>
<dbReference type="InterPro" id="IPR000198">
    <property type="entry name" value="RhoGAP_dom"/>
</dbReference>
<proteinExistence type="predicted"/>
<reference evidence="6" key="2">
    <citation type="submission" date="2019-09" db="UniProtKB">
        <authorList>
            <consortium name="WormBaseParasite"/>
        </authorList>
    </citation>
    <scope>IDENTIFICATION</scope>
</reference>
<protein>
    <submittedName>
        <fullName evidence="6">Rho-GAP domain-containing protein</fullName>
    </submittedName>
</protein>
<dbReference type="PANTHER" id="PTHR46184:SF5">
    <property type="entry name" value="UNCONVENTIONAL MYOSIN-IXA-LIKE"/>
    <property type="match status" value="1"/>
</dbReference>
<dbReference type="GO" id="GO:0005737">
    <property type="term" value="C:cytoplasm"/>
    <property type="evidence" value="ECO:0007669"/>
    <property type="project" value="UniProtKB-SubCell"/>
</dbReference>
<dbReference type="OrthoDB" id="312459at2759"/>
<dbReference type="GO" id="GO:0035556">
    <property type="term" value="P:intracellular signal transduction"/>
    <property type="evidence" value="ECO:0007669"/>
    <property type="project" value="InterPro"/>
</dbReference>
<evidence type="ECO:0000256" key="1">
    <source>
        <dbReference type="ARBA" id="ARBA00004496"/>
    </source>
</evidence>
<sequence length="85" mass="9704">MNVETRALFVEGVYRKSGSLAQVRSIRRVIETAPDFDAVCLDDVQVHVLTTLVKAFLREMPEPLITFDLYENFLNVSGMHVKSEF</sequence>
<dbReference type="Pfam" id="PF00620">
    <property type="entry name" value="RhoGAP"/>
    <property type="match status" value="1"/>
</dbReference>
<dbReference type="GO" id="GO:0005884">
    <property type="term" value="C:actin filament"/>
    <property type="evidence" value="ECO:0007669"/>
    <property type="project" value="TreeGrafter"/>
</dbReference>
<dbReference type="InterPro" id="IPR008936">
    <property type="entry name" value="Rho_GTPase_activation_prot"/>
</dbReference>
<accession>A0A3P8FDY5</accession>
<evidence type="ECO:0000256" key="2">
    <source>
        <dbReference type="ARBA" id="ARBA00022490"/>
    </source>
</evidence>
<evidence type="ECO:0000313" key="4">
    <source>
        <dbReference type="EMBL" id="VDP20483.1"/>
    </source>
</evidence>
<organism evidence="4">
    <name type="scientific">Heligmosomoides polygyrus</name>
    <name type="common">Parasitic roundworm</name>
    <dbReference type="NCBI Taxonomy" id="6339"/>
    <lineage>
        <taxon>Eukaryota</taxon>
        <taxon>Metazoa</taxon>
        <taxon>Ecdysozoa</taxon>
        <taxon>Nematoda</taxon>
        <taxon>Chromadorea</taxon>
        <taxon>Rhabditida</taxon>
        <taxon>Rhabditina</taxon>
        <taxon>Rhabditomorpha</taxon>
        <taxon>Strongyloidea</taxon>
        <taxon>Heligmosomidae</taxon>
        <taxon>Heligmosomoides</taxon>
    </lineage>
</organism>
<dbReference type="Gene3D" id="1.10.555.10">
    <property type="entry name" value="Rho GTPase activation protein"/>
    <property type="match status" value="1"/>
</dbReference>
<dbReference type="GO" id="GO:0005096">
    <property type="term" value="F:GTPase activator activity"/>
    <property type="evidence" value="ECO:0007669"/>
    <property type="project" value="InterPro"/>
</dbReference>